<accession>A0A523UMT7</accession>
<evidence type="ECO:0000259" key="2">
    <source>
        <dbReference type="Pfam" id="PF13860"/>
    </source>
</evidence>
<evidence type="ECO:0000313" key="4">
    <source>
        <dbReference type="Proteomes" id="UP000315525"/>
    </source>
</evidence>
<sequence length="782" mass="85211">MLPKWIIIFSVALAILAHSDSSSARFLIWDADGNTNSGPAIRTTLYGASYEGDYTTDINPYLDSLSNYCAIFICLGVYDQNYVLAPGPIVDSLSAYLNGGGKIYMEGGDTWAYDTPTALHGYFNINGLDDGFGDVDTILGQPGTFTEGMISGYSGDNHFMDRLDTLGSAYVVFANDSPPYNNGIAYEDGPGSYKTVGTSFEFGGLEDGAPPGTKAFLADTIMGFFGCLPAIYNLNVGVISITSPWSWTLPNTPLLPRAQVKNLGIDTVTFDVTCVIDSLGDTIYTDTQPVVDLPSDSMQQVNFVSWTPAGVGNCYNVTVYTQLAGDQMPANDTLDVTACVFDTTWDIVSEYTSNPPIIDGFMAPGEWTDATRRDVSNIFDKTLNNPGCVYFYVKNDTDNIYIGVDAVSDSTEEDYDLIWTYFDDNNDGAWPIWPLPIEGDFSIANKGSGDSVYFSALNWDSCNAWPPCSLQRADFATINSGHMQYEWAFPLILVEEIPPTADCYHFAAIQAFACDTVGFWLAVLNQNPSPTWIGWWPTNAESPEGWACAPGRMGRLILGCPPNQYDGSVVSLDAPPDTVCLDSTYDVKATVKNVGYATLDSIEAVCTIDTTGGNVYTEYGIILNLGRGEDTLVPFILWTVPSSVPSDSLFIMTVTITATGDTLTANNSLSKTLYICTVGIEERLTRSRLPKVFRLSQNKPNPFSLSTTVTYALPKRSAVSMKVFDVAGNEVRTLVKDLLEPGFYSLSWDGRDARGGATASGVYFLRMEAGTFKYVRKMVILN</sequence>
<dbReference type="Pfam" id="PF13860">
    <property type="entry name" value="FlgD_ig"/>
    <property type="match status" value="1"/>
</dbReference>
<evidence type="ECO:0000256" key="1">
    <source>
        <dbReference type="SAM" id="SignalP"/>
    </source>
</evidence>
<dbReference type="EMBL" id="SOJN01000147">
    <property type="protein sequence ID" value="TET43805.1"/>
    <property type="molecule type" value="Genomic_DNA"/>
</dbReference>
<feature type="signal peptide" evidence="1">
    <location>
        <begin position="1"/>
        <end position="24"/>
    </location>
</feature>
<protein>
    <submittedName>
        <fullName evidence="3">T9SS type A sorting domain-containing protein</fullName>
    </submittedName>
</protein>
<dbReference type="Gene3D" id="2.60.40.4070">
    <property type="match status" value="1"/>
</dbReference>
<comment type="caution">
    <text evidence="3">The sequence shown here is derived from an EMBL/GenBank/DDBJ whole genome shotgun (WGS) entry which is preliminary data.</text>
</comment>
<gene>
    <name evidence="3" type="ORF">E3J62_12225</name>
</gene>
<proteinExistence type="predicted"/>
<feature type="domain" description="FlgD/Vpr Ig-like" evidence="2">
    <location>
        <begin position="707"/>
        <end position="770"/>
    </location>
</feature>
<keyword evidence="1" id="KW-0732">Signal</keyword>
<dbReference type="Gene3D" id="2.60.40.1190">
    <property type="match status" value="1"/>
</dbReference>
<reference evidence="3 4" key="1">
    <citation type="submission" date="2019-03" db="EMBL/GenBank/DDBJ databases">
        <title>Metabolic potential of uncultured bacteria and archaea associated with petroleum seepage in deep-sea sediments.</title>
        <authorList>
            <person name="Dong X."/>
            <person name="Hubert C."/>
        </authorList>
    </citation>
    <scope>NUCLEOTIDE SEQUENCE [LARGE SCALE GENOMIC DNA]</scope>
    <source>
        <strain evidence="3">E44_bin18</strain>
    </source>
</reference>
<dbReference type="InterPro" id="IPR026444">
    <property type="entry name" value="Secre_tail"/>
</dbReference>
<feature type="chain" id="PRO_5022029363" evidence="1">
    <location>
        <begin position="25"/>
        <end position="782"/>
    </location>
</feature>
<evidence type="ECO:0000313" key="3">
    <source>
        <dbReference type="EMBL" id="TET43805.1"/>
    </source>
</evidence>
<dbReference type="InterPro" id="IPR025965">
    <property type="entry name" value="FlgD/Vpr_Ig-like"/>
</dbReference>
<dbReference type="AlphaFoldDB" id="A0A523UMT7"/>
<dbReference type="Proteomes" id="UP000315525">
    <property type="component" value="Unassembled WGS sequence"/>
</dbReference>
<dbReference type="NCBIfam" id="TIGR04183">
    <property type="entry name" value="Por_Secre_tail"/>
    <property type="match status" value="1"/>
</dbReference>
<name>A0A523UMT7_UNCT6</name>
<organism evidence="3 4">
    <name type="scientific">candidate division TA06 bacterium</name>
    <dbReference type="NCBI Taxonomy" id="2250710"/>
    <lineage>
        <taxon>Bacteria</taxon>
        <taxon>Bacteria division TA06</taxon>
    </lineage>
</organism>
<dbReference type="Gene3D" id="2.60.40.10">
    <property type="entry name" value="Immunoglobulins"/>
    <property type="match status" value="1"/>
</dbReference>
<dbReference type="InterPro" id="IPR013783">
    <property type="entry name" value="Ig-like_fold"/>
</dbReference>